<reference evidence="2 3" key="1">
    <citation type="journal article" date="2016" name="Sci. Rep.">
        <title>The Dendrobium catenatum Lindl. genome sequence provides insights into polysaccharide synthase, floral development and adaptive evolution.</title>
        <authorList>
            <person name="Zhang G.Q."/>
            <person name="Xu Q."/>
            <person name="Bian C."/>
            <person name="Tsai W.C."/>
            <person name="Yeh C.M."/>
            <person name="Liu K.W."/>
            <person name="Yoshida K."/>
            <person name="Zhang L.S."/>
            <person name="Chang S.B."/>
            <person name="Chen F."/>
            <person name="Shi Y."/>
            <person name="Su Y.Y."/>
            <person name="Zhang Y.Q."/>
            <person name="Chen L.J."/>
            <person name="Yin Y."/>
            <person name="Lin M."/>
            <person name="Huang H."/>
            <person name="Deng H."/>
            <person name="Wang Z.W."/>
            <person name="Zhu S.L."/>
            <person name="Zhao X."/>
            <person name="Deng C."/>
            <person name="Niu S.C."/>
            <person name="Huang J."/>
            <person name="Wang M."/>
            <person name="Liu G.H."/>
            <person name="Yang H.J."/>
            <person name="Xiao X.J."/>
            <person name="Hsiao Y.Y."/>
            <person name="Wu W.L."/>
            <person name="Chen Y.Y."/>
            <person name="Mitsuda N."/>
            <person name="Ohme-Takagi M."/>
            <person name="Luo Y.B."/>
            <person name="Van de Peer Y."/>
            <person name="Liu Z.J."/>
        </authorList>
    </citation>
    <scope>NUCLEOTIDE SEQUENCE [LARGE SCALE GENOMIC DNA]</scope>
    <source>
        <tissue evidence="2">The whole plant</tissue>
    </source>
</reference>
<keyword evidence="3" id="KW-1185">Reference proteome</keyword>
<gene>
    <name evidence="2" type="ORF">MA16_Dca017794</name>
</gene>
<evidence type="ECO:0000313" key="3">
    <source>
        <dbReference type="Proteomes" id="UP000233837"/>
    </source>
</evidence>
<organism evidence="2 3">
    <name type="scientific">Dendrobium catenatum</name>
    <dbReference type="NCBI Taxonomy" id="906689"/>
    <lineage>
        <taxon>Eukaryota</taxon>
        <taxon>Viridiplantae</taxon>
        <taxon>Streptophyta</taxon>
        <taxon>Embryophyta</taxon>
        <taxon>Tracheophyta</taxon>
        <taxon>Spermatophyta</taxon>
        <taxon>Magnoliopsida</taxon>
        <taxon>Liliopsida</taxon>
        <taxon>Asparagales</taxon>
        <taxon>Orchidaceae</taxon>
        <taxon>Epidendroideae</taxon>
        <taxon>Malaxideae</taxon>
        <taxon>Dendrobiinae</taxon>
        <taxon>Dendrobium</taxon>
    </lineage>
</organism>
<reference evidence="2 3" key="2">
    <citation type="journal article" date="2017" name="Nature">
        <title>The Apostasia genome and the evolution of orchids.</title>
        <authorList>
            <person name="Zhang G.Q."/>
            <person name="Liu K.W."/>
            <person name="Li Z."/>
            <person name="Lohaus R."/>
            <person name="Hsiao Y.Y."/>
            <person name="Niu S.C."/>
            <person name="Wang J.Y."/>
            <person name="Lin Y.C."/>
            <person name="Xu Q."/>
            <person name="Chen L.J."/>
            <person name="Yoshida K."/>
            <person name="Fujiwara S."/>
            <person name="Wang Z.W."/>
            <person name="Zhang Y.Q."/>
            <person name="Mitsuda N."/>
            <person name="Wang M."/>
            <person name="Liu G.H."/>
            <person name="Pecoraro L."/>
            <person name="Huang H.X."/>
            <person name="Xiao X.J."/>
            <person name="Lin M."/>
            <person name="Wu X.Y."/>
            <person name="Wu W.L."/>
            <person name="Chen Y.Y."/>
            <person name="Chang S.B."/>
            <person name="Sakamoto S."/>
            <person name="Ohme-Takagi M."/>
            <person name="Yagi M."/>
            <person name="Zeng S.J."/>
            <person name="Shen C.Y."/>
            <person name="Yeh C.M."/>
            <person name="Luo Y.B."/>
            <person name="Tsai W.C."/>
            <person name="Van de Peer Y."/>
            <person name="Liu Z.J."/>
        </authorList>
    </citation>
    <scope>NUCLEOTIDE SEQUENCE [LARGE SCALE GENOMIC DNA]</scope>
    <source>
        <tissue evidence="2">The whole plant</tissue>
    </source>
</reference>
<dbReference type="Proteomes" id="UP000233837">
    <property type="component" value="Unassembled WGS sequence"/>
</dbReference>
<dbReference type="InterPro" id="IPR029480">
    <property type="entry name" value="Transpos_assoc"/>
</dbReference>
<evidence type="ECO:0000259" key="1">
    <source>
        <dbReference type="Pfam" id="PF13963"/>
    </source>
</evidence>
<dbReference type="EMBL" id="KZ503795">
    <property type="protein sequence ID" value="PKU61362.1"/>
    <property type="molecule type" value="Genomic_DNA"/>
</dbReference>
<dbReference type="PANTHER" id="PTHR10775">
    <property type="entry name" value="OS08G0208400 PROTEIN"/>
    <property type="match status" value="1"/>
</dbReference>
<name>A0A2I0VD73_9ASPA</name>
<accession>A0A2I0VD73</accession>
<dbReference type="Pfam" id="PF13963">
    <property type="entry name" value="Transpos_assoc"/>
    <property type="match status" value="1"/>
</dbReference>
<feature type="domain" description="Transposase-associated" evidence="1">
    <location>
        <begin position="3"/>
        <end position="75"/>
    </location>
</feature>
<sequence length="215" mass="25173">MDKSWITKAKWSHDYINGVNNFIEFTSRSKNLLGKIFCPCKSCINRYFHSMKDVKDHLISKGFFPGYVVWNRHGEEHCIIDAGAKIYPGCKNFSKLSFILKLFHLKCLHSWMVRSFDMLLELLVDAFPKGVLFPKSTYEVKKIMKAFDLGYTKIDTCPNDCMLFWKDRSDQNIFHICGASRWSTMIKNTSERKRTCMKSAKIIRYFSLIPSSKIF</sequence>
<evidence type="ECO:0000313" key="2">
    <source>
        <dbReference type="EMBL" id="PKU61362.1"/>
    </source>
</evidence>
<proteinExistence type="predicted"/>
<dbReference type="PANTHER" id="PTHR10775:SF182">
    <property type="entry name" value="TRANSPOSON, EN_SPM-LIKE, TRANSPOSASE-ASSOCIATED DOMAIN PROTEIN-RELATED"/>
    <property type="match status" value="1"/>
</dbReference>
<dbReference type="AlphaFoldDB" id="A0A2I0VD73"/>
<protein>
    <recommendedName>
        <fullName evidence="1">Transposase-associated domain-containing protein</fullName>
    </recommendedName>
</protein>